<dbReference type="GO" id="GO:0019957">
    <property type="term" value="F:C-C chemokine binding"/>
    <property type="evidence" value="ECO:0007669"/>
    <property type="project" value="TreeGrafter"/>
</dbReference>
<feature type="transmembrane region" description="Helical" evidence="14">
    <location>
        <begin position="151"/>
        <end position="173"/>
    </location>
</feature>
<evidence type="ECO:0000256" key="14">
    <source>
        <dbReference type="SAM" id="Phobius"/>
    </source>
</evidence>
<feature type="transmembrane region" description="Helical" evidence="14">
    <location>
        <begin position="193"/>
        <end position="218"/>
    </location>
</feature>
<dbReference type="EMBL" id="JAINUG010000008">
    <property type="protein sequence ID" value="KAJ8415687.1"/>
    <property type="molecule type" value="Genomic_DNA"/>
</dbReference>
<keyword evidence="12 13" id="KW-0807">Transducer</keyword>
<dbReference type="PRINTS" id="PR00657">
    <property type="entry name" value="CCCHEMOKINER"/>
</dbReference>
<dbReference type="SUPFAM" id="SSF81321">
    <property type="entry name" value="Family A G protein-coupled receptor-like"/>
    <property type="match status" value="1"/>
</dbReference>
<evidence type="ECO:0000256" key="8">
    <source>
        <dbReference type="ARBA" id="ARBA00023136"/>
    </source>
</evidence>
<evidence type="ECO:0000259" key="15">
    <source>
        <dbReference type="PROSITE" id="PS50262"/>
    </source>
</evidence>
<name>A0AAD7T855_9TELE</name>
<keyword evidence="10 13" id="KW-0675">Receptor</keyword>
<evidence type="ECO:0000256" key="12">
    <source>
        <dbReference type="ARBA" id="ARBA00023224"/>
    </source>
</evidence>
<keyword evidence="7 13" id="KW-0297">G-protein coupled receptor</keyword>
<evidence type="ECO:0000256" key="6">
    <source>
        <dbReference type="ARBA" id="ARBA00022989"/>
    </source>
</evidence>
<feature type="transmembrane region" description="Helical" evidence="14">
    <location>
        <begin position="74"/>
        <end position="93"/>
    </location>
</feature>
<dbReference type="PROSITE" id="PS50262">
    <property type="entry name" value="G_PROTEIN_RECEP_F1_2"/>
    <property type="match status" value="1"/>
</dbReference>
<dbReference type="PRINTS" id="PR00645">
    <property type="entry name" value="CXCCHMKINER4"/>
</dbReference>
<evidence type="ECO:0000313" key="17">
    <source>
        <dbReference type="Proteomes" id="UP001221898"/>
    </source>
</evidence>
<protein>
    <recommendedName>
        <fullName evidence="15">G-protein coupled receptors family 1 profile domain-containing protein</fullName>
    </recommendedName>
</protein>
<dbReference type="Proteomes" id="UP001221898">
    <property type="component" value="Unassembled WGS sequence"/>
</dbReference>
<organism evidence="16 17">
    <name type="scientific">Aldrovandia affinis</name>
    <dbReference type="NCBI Taxonomy" id="143900"/>
    <lineage>
        <taxon>Eukaryota</taxon>
        <taxon>Metazoa</taxon>
        <taxon>Chordata</taxon>
        <taxon>Craniata</taxon>
        <taxon>Vertebrata</taxon>
        <taxon>Euteleostomi</taxon>
        <taxon>Actinopterygii</taxon>
        <taxon>Neopterygii</taxon>
        <taxon>Teleostei</taxon>
        <taxon>Notacanthiformes</taxon>
        <taxon>Halosauridae</taxon>
        <taxon>Aldrovandia</taxon>
    </lineage>
</organism>
<dbReference type="Gene3D" id="1.20.1070.10">
    <property type="entry name" value="Rhodopsin 7-helix transmembrane proteins"/>
    <property type="match status" value="1"/>
</dbReference>
<keyword evidence="5" id="KW-0967">Endosome</keyword>
<evidence type="ECO:0000256" key="13">
    <source>
        <dbReference type="RuleBase" id="RU000688"/>
    </source>
</evidence>
<evidence type="ECO:0000256" key="5">
    <source>
        <dbReference type="ARBA" id="ARBA00022753"/>
    </source>
</evidence>
<keyword evidence="9" id="KW-1015">Disulfide bond</keyword>
<dbReference type="InterPro" id="IPR000276">
    <property type="entry name" value="GPCR_Rhodpsn"/>
</dbReference>
<dbReference type="InterPro" id="IPR000355">
    <property type="entry name" value="Chemokine_rcpt"/>
</dbReference>
<proteinExistence type="inferred from homology"/>
<sequence>MVISLHIHSLEDYYPDENTTEEIPSDGVCEYDHHSALFFPVVYSLLFVVGVLGNGLVFWVVLAGAKLRSMTDVCLLNLAGADLLLLGALPFLAHDSGGPWVFGDAMCKIVLCAYYIGFYSGIFFVTLMSVDRYLAIVHAVYAMRARTRACGLVASVAVWIASVCASLPEIWLVSMTPGKRLECRVDYYGDKKWLIVFGLFKLNVLGLLVPLAVMGFCYSMILRRLLSCRLSRRQTVRLVLLVGVVFLCCWAPYNVTSFFKALEMLLVYTGCESSKAIHRSLKVTAAVAYSHSCLNPIIYVFVGRKFRRHLSKLVSRVPCVGCQFLKRHFSPAARSTYSQTTSVEERSSGL</sequence>
<dbReference type="GO" id="GO:0060326">
    <property type="term" value="P:cell chemotaxis"/>
    <property type="evidence" value="ECO:0007669"/>
    <property type="project" value="TreeGrafter"/>
</dbReference>
<feature type="domain" description="G-protein coupled receptors family 1 profile" evidence="15">
    <location>
        <begin position="53"/>
        <end position="299"/>
    </location>
</feature>
<evidence type="ECO:0000256" key="1">
    <source>
        <dbReference type="ARBA" id="ARBA00004412"/>
    </source>
</evidence>
<dbReference type="Pfam" id="PF00001">
    <property type="entry name" value="7tm_1"/>
    <property type="match status" value="1"/>
</dbReference>
<dbReference type="InterPro" id="IPR050119">
    <property type="entry name" value="CCR1-9-like"/>
</dbReference>
<evidence type="ECO:0000256" key="9">
    <source>
        <dbReference type="ARBA" id="ARBA00023157"/>
    </source>
</evidence>
<dbReference type="PROSITE" id="PS00237">
    <property type="entry name" value="G_PROTEIN_RECEP_F1_1"/>
    <property type="match status" value="1"/>
</dbReference>
<dbReference type="GO" id="GO:0005769">
    <property type="term" value="C:early endosome"/>
    <property type="evidence" value="ECO:0007669"/>
    <property type="project" value="UniProtKB-SubCell"/>
</dbReference>
<keyword evidence="4 13" id="KW-0812">Transmembrane</keyword>
<dbReference type="PANTHER" id="PTHR10489:SF627">
    <property type="entry name" value="C-C CHEMOKINE RECEPTOR TYPE 8"/>
    <property type="match status" value="1"/>
</dbReference>
<dbReference type="GO" id="GO:0019722">
    <property type="term" value="P:calcium-mediated signaling"/>
    <property type="evidence" value="ECO:0007669"/>
    <property type="project" value="TreeGrafter"/>
</dbReference>
<dbReference type="AlphaFoldDB" id="A0AAD7T855"/>
<keyword evidence="6 14" id="KW-1133">Transmembrane helix</keyword>
<dbReference type="GO" id="GO:0009897">
    <property type="term" value="C:external side of plasma membrane"/>
    <property type="evidence" value="ECO:0007669"/>
    <property type="project" value="TreeGrafter"/>
</dbReference>
<keyword evidence="17" id="KW-1185">Reference proteome</keyword>
<comment type="subcellular location">
    <subcellularLocation>
        <location evidence="2">Cell membrane</location>
        <topology evidence="2">Multi-pass membrane protein</topology>
    </subcellularLocation>
    <subcellularLocation>
        <location evidence="1">Early endosome</location>
    </subcellularLocation>
</comment>
<comment type="caution">
    <text evidence="16">The sequence shown here is derived from an EMBL/GenBank/DDBJ whole genome shotgun (WGS) entry which is preliminary data.</text>
</comment>
<evidence type="ECO:0000256" key="4">
    <source>
        <dbReference type="ARBA" id="ARBA00022692"/>
    </source>
</evidence>
<feature type="transmembrane region" description="Helical" evidence="14">
    <location>
        <begin position="113"/>
        <end position="130"/>
    </location>
</feature>
<dbReference type="PANTHER" id="PTHR10489">
    <property type="entry name" value="CELL ADHESION MOLECULE"/>
    <property type="match status" value="1"/>
</dbReference>
<dbReference type="GO" id="GO:0016493">
    <property type="term" value="F:C-C chemokine receptor activity"/>
    <property type="evidence" value="ECO:0007669"/>
    <property type="project" value="TreeGrafter"/>
</dbReference>
<dbReference type="InterPro" id="IPR001277">
    <property type="entry name" value="CXCR4/ACKR2"/>
</dbReference>
<feature type="transmembrane region" description="Helical" evidence="14">
    <location>
        <begin position="283"/>
        <end position="302"/>
    </location>
</feature>
<reference evidence="16" key="1">
    <citation type="journal article" date="2023" name="Science">
        <title>Genome structures resolve the early diversification of teleost fishes.</title>
        <authorList>
            <person name="Parey E."/>
            <person name="Louis A."/>
            <person name="Montfort J."/>
            <person name="Bouchez O."/>
            <person name="Roques C."/>
            <person name="Iampietro C."/>
            <person name="Lluch J."/>
            <person name="Castinel A."/>
            <person name="Donnadieu C."/>
            <person name="Desvignes T."/>
            <person name="Floi Bucao C."/>
            <person name="Jouanno E."/>
            <person name="Wen M."/>
            <person name="Mejri S."/>
            <person name="Dirks R."/>
            <person name="Jansen H."/>
            <person name="Henkel C."/>
            <person name="Chen W.J."/>
            <person name="Zahm M."/>
            <person name="Cabau C."/>
            <person name="Klopp C."/>
            <person name="Thompson A.W."/>
            <person name="Robinson-Rechavi M."/>
            <person name="Braasch I."/>
            <person name="Lecointre G."/>
            <person name="Bobe J."/>
            <person name="Postlethwait J.H."/>
            <person name="Berthelot C."/>
            <person name="Roest Crollius H."/>
            <person name="Guiguen Y."/>
        </authorList>
    </citation>
    <scope>NUCLEOTIDE SEQUENCE</scope>
    <source>
        <strain evidence="16">NC1722</strain>
    </source>
</reference>
<keyword evidence="11" id="KW-0325">Glycoprotein</keyword>
<gene>
    <name evidence="16" type="ORF">AAFF_G00402440</name>
</gene>
<dbReference type="GO" id="GO:0006955">
    <property type="term" value="P:immune response"/>
    <property type="evidence" value="ECO:0007669"/>
    <property type="project" value="TreeGrafter"/>
</dbReference>
<dbReference type="InterPro" id="IPR017452">
    <property type="entry name" value="GPCR_Rhodpsn_7TM"/>
</dbReference>
<evidence type="ECO:0000313" key="16">
    <source>
        <dbReference type="EMBL" id="KAJ8415687.1"/>
    </source>
</evidence>
<accession>A0AAD7T855</accession>
<dbReference type="CDD" id="cd14984">
    <property type="entry name" value="7tmA_Chemokine_R"/>
    <property type="match status" value="1"/>
</dbReference>
<feature type="transmembrane region" description="Helical" evidence="14">
    <location>
        <begin position="238"/>
        <end position="255"/>
    </location>
</feature>
<evidence type="ECO:0000256" key="2">
    <source>
        <dbReference type="ARBA" id="ARBA00004651"/>
    </source>
</evidence>
<evidence type="ECO:0000256" key="3">
    <source>
        <dbReference type="ARBA" id="ARBA00022475"/>
    </source>
</evidence>
<dbReference type="GO" id="GO:0007204">
    <property type="term" value="P:positive regulation of cytosolic calcium ion concentration"/>
    <property type="evidence" value="ECO:0007669"/>
    <property type="project" value="TreeGrafter"/>
</dbReference>
<evidence type="ECO:0000256" key="11">
    <source>
        <dbReference type="ARBA" id="ARBA00023180"/>
    </source>
</evidence>
<feature type="transmembrane region" description="Helical" evidence="14">
    <location>
        <begin position="41"/>
        <end position="62"/>
    </location>
</feature>
<keyword evidence="3" id="KW-1003">Cell membrane</keyword>
<dbReference type="PRINTS" id="PR00237">
    <property type="entry name" value="GPCRRHODOPSN"/>
</dbReference>
<keyword evidence="8 14" id="KW-0472">Membrane</keyword>
<comment type="similarity">
    <text evidence="13">Belongs to the G-protein coupled receptor 1 family.</text>
</comment>
<evidence type="ECO:0000256" key="7">
    <source>
        <dbReference type="ARBA" id="ARBA00023040"/>
    </source>
</evidence>
<evidence type="ECO:0000256" key="10">
    <source>
        <dbReference type="ARBA" id="ARBA00023170"/>
    </source>
</evidence>